<reference evidence="1" key="1">
    <citation type="submission" date="2020-11" db="EMBL/GenBank/DDBJ databases">
        <authorList>
            <consortium name="DOE Joint Genome Institute"/>
            <person name="Ahrendt S."/>
            <person name="Riley R."/>
            <person name="Andreopoulos W."/>
            <person name="Labutti K."/>
            <person name="Pangilinan J."/>
            <person name="Ruiz-Duenas F.J."/>
            <person name="Barrasa J.M."/>
            <person name="Sanchez-Garcia M."/>
            <person name="Camarero S."/>
            <person name="Miyauchi S."/>
            <person name="Serrano A."/>
            <person name="Linde D."/>
            <person name="Babiker R."/>
            <person name="Drula E."/>
            <person name="Ayuso-Fernandez I."/>
            <person name="Pacheco R."/>
            <person name="Padilla G."/>
            <person name="Ferreira P."/>
            <person name="Barriuso J."/>
            <person name="Kellner H."/>
            <person name="Castanera R."/>
            <person name="Alfaro M."/>
            <person name="Ramirez L."/>
            <person name="Pisabarro A.G."/>
            <person name="Kuo A."/>
            <person name="Tritt A."/>
            <person name="Lipzen A."/>
            <person name="He G."/>
            <person name="Yan M."/>
            <person name="Ng V."/>
            <person name="Cullen D."/>
            <person name="Martin F."/>
            <person name="Rosso M.-N."/>
            <person name="Henrissat B."/>
            <person name="Hibbett D."/>
            <person name="Martinez A.T."/>
            <person name="Grigoriev I.V."/>
        </authorList>
    </citation>
    <scope>NUCLEOTIDE SEQUENCE</scope>
    <source>
        <strain evidence="1">MF-IS2</strain>
    </source>
</reference>
<organism evidence="1 2">
    <name type="scientific">Macrolepiota fuliginosa MF-IS2</name>
    <dbReference type="NCBI Taxonomy" id="1400762"/>
    <lineage>
        <taxon>Eukaryota</taxon>
        <taxon>Fungi</taxon>
        <taxon>Dikarya</taxon>
        <taxon>Basidiomycota</taxon>
        <taxon>Agaricomycotina</taxon>
        <taxon>Agaricomycetes</taxon>
        <taxon>Agaricomycetidae</taxon>
        <taxon>Agaricales</taxon>
        <taxon>Agaricineae</taxon>
        <taxon>Agaricaceae</taxon>
        <taxon>Macrolepiota</taxon>
    </lineage>
</organism>
<proteinExistence type="predicted"/>
<protein>
    <submittedName>
        <fullName evidence="1">Uncharacterized protein</fullName>
    </submittedName>
</protein>
<name>A0A9P5X2N7_9AGAR</name>
<comment type="caution">
    <text evidence="1">The sequence shown here is derived from an EMBL/GenBank/DDBJ whole genome shotgun (WGS) entry which is preliminary data.</text>
</comment>
<dbReference type="Proteomes" id="UP000807342">
    <property type="component" value="Unassembled WGS sequence"/>
</dbReference>
<dbReference type="EMBL" id="MU151671">
    <property type="protein sequence ID" value="KAF9442257.1"/>
    <property type="molecule type" value="Genomic_DNA"/>
</dbReference>
<evidence type="ECO:0000313" key="2">
    <source>
        <dbReference type="Proteomes" id="UP000807342"/>
    </source>
</evidence>
<sequence>MKFNDVEIVGHFCAFICVHTVGVKDIKRRYKGKGLWNREKVIRKRVRIAPSGLEDSVKKDRPSTQGRYKRELVASGANVVHSPGAAHITFRQQLYAAPTTGGECRWCKSRLFLGFGKGAFTKISWWSGEVEFGGNELIWRRFLIVNGEVLPPGCTVCERDCIRQSLWSLASSTPN</sequence>
<keyword evidence="2" id="KW-1185">Reference proteome</keyword>
<evidence type="ECO:0000313" key="1">
    <source>
        <dbReference type="EMBL" id="KAF9442257.1"/>
    </source>
</evidence>
<accession>A0A9P5X2N7</accession>
<gene>
    <name evidence="1" type="ORF">P691DRAFT_789855</name>
</gene>
<dbReference type="AlphaFoldDB" id="A0A9P5X2N7"/>